<protein>
    <submittedName>
        <fullName evidence="1">Uncharacterized protein</fullName>
    </submittedName>
</protein>
<evidence type="ECO:0000313" key="1">
    <source>
        <dbReference type="EMBL" id="KAK5898761.1"/>
    </source>
</evidence>
<evidence type="ECO:0000313" key="2">
    <source>
        <dbReference type="Proteomes" id="UP001335648"/>
    </source>
</evidence>
<accession>A0AAN8H177</accession>
<keyword evidence="2" id="KW-1185">Reference proteome</keyword>
<sequence length="91" mass="9847">MLGKHCCRPLSVDSVDSAERTQVHLRQNLLCVSDVLPHCIALQEARGQGVEGEDLDHEKATVSSDGPTGLLCTDRTEYLHPVTRVPPGGTE</sequence>
<gene>
    <name evidence="1" type="ORF">CesoFtcFv8_008307</name>
</gene>
<reference evidence="1 2" key="1">
    <citation type="journal article" date="2023" name="Mol. Biol. Evol.">
        <title>Genomics of Secondarily Temperate Adaptation in the Only Non-Antarctic Icefish.</title>
        <authorList>
            <person name="Rivera-Colon A.G."/>
            <person name="Rayamajhi N."/>
            <person name="Minhas B.F."/>
            <person name="Madrigal G."/>
            <person name="Bilyk K.T."/>
            <person name="Yoon V."/>
            <person name="Hune M."/>
            <person name="Gregory S."/>
            <person name="Cheng C.H.C."/>
            <person name="Catchen J.M."/>
        </authorList>
    </citation>
    <scope>NUCLEOTIDE SEQUENCE [LARGE SCALE GENOMIC DNA]</scope>
    <source>
        <strain evidence="1">JC2023a</strain>
    </source>
</reference>
<organism evidence="1 2">
    <name type="scientific">Champsocephalus esox</name>
    <name type="common">pike icefish</name>
    <dbReference type="NCBI Taxonomy" id="159716"/>
    <lineage>
        <taxon>Eukaryota</taxon>
        <taxon>Metazoa</taxon>
        <taxon>Chordata</taxon>
        <taxon>Craniata</taxon>
        <taxon>Vertebrata</taxon>
        <taxon>Euteleostomi</taxon>
        <taxon>Actinopterygii</taxon>
        <taxon>Neopterygii</taxon>
        <taxon>Teleostei</taxon>
        <taxon>Neoteleostei</taxon>
        <taxon>Acanthomorphata</taxon>
        <taxon>Eupercaria</taxon>
        <taxon>Perciformes</taxon>
        <taxon>Notothenioidei</taxon>
        <taxon>Channichthyidae</taxon>
        <taxon>Champsocephalus</taxon>
    </lineage>
</organism>
<dbReference type="AlphaFoldDB" id="A0AAN8H177"/>
<comment type="caution">
    <text evidence="1">The sequence shown here is derived from an EMBL/GenBank/DDBJ whole genome shotgun (WGS) entry which is preliminary data.</text>
</comment>
<name>A0AAN8H177_9TELE</name>
<dbReference type="EMBL" id="JAULUE010002052">
    <property type="protein sequence ID" value="KAK5898761.1"/>
    <property type="molecule type" value="Genomic_DNA"/>
</dbReference>
<proteinExistence type="predicted"/>
<dbReference type="Proteomes" id="UP001335648">
    <property type="component" value="Unassembled WGS sequence"/>
</dbReference>